<name>A0AAW0BDT0_9AGAR</name>
<proteinExistence type="predicted"/>
<organism evidence="2 3">
    <name type="scientific">Paramarasmius palmivorus</name>
    <dbReference type="NCBI Taxonomy" id="297713"/>
    <lineage>
        <taxon>Eukaryota</taxon>
        <taxon>Fungi</taxon>
        <taxon>Dikarya</taxon>
        <taxon>Basidiomycota</taxon>
        <taxon>Agaricomycotina</taxon>
        <taxon>Agaricomycetes</taxon>
        <taxon>Agaricomycetidae</taxon>
        <taxon>Agaricales</taxon>
        <taxon>Marasmiineae</taxon>
        <taxon>Marasmiaceae</taxon>
        <taxon>Paramarasmius</taxon>
    </lineage>
</organism>
<feature type="compositionally biased region" description="Basic residues" evidence="1">
    <location>
        <begin position="1"/>
        <end position="13"/>
    </location>
</feature>
<evidence type="ECO:0000256" key="1">
    <source>
        <dbReference type="SAM" id="MobiDB-lite"/>
    </source>
</evidence>
<accession>A0AAW0BDT0</accession>
<dbReference type="Gene3D" id="3.60.130.30">
    <property type="match status" value="1"/>
</dbReference>
<keyword evidence="3" id="KW-1185">Reference proteome</keyword>
<dbReference type="Proteomes" id="UP001383192">
    <property type="component" value="Unassembled WGS sequence"/>
</dbReference>
<comment type="caution">
    <text evidence="2">The sequence shown here is derived from an EMBL/GenBank/DDBJ whole genome shotgun (WGS) entry which is preliminary data.</text>
</comment>
<dbReference type="EMBL" id="JAYKXP010000120">
    <property type="protein sequence ID" value="KAK7024583.1"/>
    <property type="molecule type" value="Genomic_DNA"/>
</dbReference>
<feature type="region of interest" description="Disordered" evidence="1">
    <location>
        <begin position="197"/>
        <end position="218"/>
    </location>
</feature>
<evidence type="ECO:0000313" key="2">
    <source>
        <dbReference type="EMBL" id="KAK7024583.1"/>
    </source>
</evidence>
<sequence>MPTPRRATKRRCTKAPQEAPNPGSPSELAGRNPRTHRKQHRNADMTSPAQTPPSLTPLPVLASLSFNLVNHLSGAEESQPPITLEQDLGPNSIDADLWLELFGGDLTDLSDWEDEEEVPDPVEPKKRLRLDCVEIPVVRRRHHGPQSKKNSKHREKRRLVKVSLGPKRRFRMSRHSLGYVFNHAETVPVAFSATQMDSAKGAHTRKRGPSVSDQRPPSLRRMLNAGFQRIAWDGCTPRPIVDRDGRVIAVLCGWPSGGSYQAALDSAFGAIMAEGGTAPFGVQATTASRRGAFPAYNVGCAMGMGSSRPVALRNGAMGPALQRLLNHEGVRRMASYHNAAFALWAPRLYRRYEETSTTMYQNNPTLPRNFPDSVFTAATFNFGGNVWTYKHRDFFNWAYGWCFVTALGDFDATRGGQMVLWELELVIDFPHAATIALPSAVITHSNIPVASGDKRVSFTQYSAGPIFRWVENGCQTEKEMEQEDPTTFAEMMAGKSTAHLARLALYSTMDKLMQTL</sequence>
<reference evidence="2 3" key="1">
    <citation type="submission" date="2024-01" db="EMBL/GenBank/DDBJ databases">
        <title>A draft genome for a cacao thread blight-causing isolate of Paramarasmius palmivorus.</title>
        <authorList>
            <person name="Baruah I.K."/>
            <person name="Bukari Y."/>
            <person name="Amoako-Attah I."/>
            <person name="Meinhardt L.W."/>
            <person name="Bailey B.A."/>
            <person name="Cohen S.P."/>
        </authorList>
    </citation>
    <scope>NUCLEOTIDE SEQUENCE [LARGE SCALE GENOMIC DNA]</scope>
    <source>
        <strain evidence="2 3">GH-12</strain>
    </source>
</reference>
<protein>
    <submittedName>
        <fullName evidence="2">Uncharacterized protein</fullName>
    </submittedName>
</protein>
<feature type="region of interest" description="Disordered" evidence="1">
    <location>
        <begin position="1"/>
        <end position="58"/>
    </location>
</feature>
<dbReference type="AlphaFoldDB" id="A0AAW0BDT0"/>
<evidence type="ECO:0000313" key="3">
    <source>
        <dbReference type="Proteomes" id="UP001383192"/>
    </source>
</evidence>
<gene>
    <name evidence="2" type="ORF">VNI00_016188</name>
</gene>